<feature type="domain" description="PKS/mFAS DH" evidence="2">
    <location>
        <begin position="244"/>
        <end position="287"/>
    </location>
</feature>
<evidence type="ECO:0000313" key="3">
    <source>
        <dbReference type="EMBL" id="TGO53086.1"/>
    </source>
</evidence>
<dbReference type="EMBL" id="PQXN01000130">
    <property type="protein sequence ID" value="TGO53086.1"/>
    <property type="molecule type" value="Genomic_DNA"/>
</dbReference>
<accession>A0A4Z1HVH3</accession>
<dbReference type="Proteomes" id="UP000297527">
    <property type="component" value="Unassembled WGS sequence"/>
</dbReference>
<dbReference type="InterPro" id="IPR014043">
    <property type="entry name" value="Acyl_transferase_dom"/>
</dbReference>
<dbReference type="AlphaFoldDB" id="A0A4Z1HVH3"/>
<dbReference type="PROSITE" id="PS52019">
    <property type="entry name" value="PKS_MFAS_DH"/>
    <property type="match status" value="1"/>
</dbReference>
<keyword evidence="4" id="KW-1185">Reference proteome</keyword>
<dbReference type="InterPro" id="IPR001227">
    <property type="entry name" value="Ac_transferase_dom_sf"/>
</dbReference>
<dbReference type="Pfam" id="PF00698">
    <property type="entry name" value="Acyl_transf_1"/>
    <property type="match status" value="1"/>
</dbReference>
<dbReference type="InterPro" id="IPR050091">
    <property type="entry name" value="PKS_NRPS_Biosynth_Enz"/>
</dbReference>
<dbReference type="Gene3D" id="3.30.70.3290">
    <property type="match status" value="1"/>
</dbReference>
<dbReference type="GO" id="GO:0006633">
    <property type="term" value="P:fatty acid biosynthetic process"/>
    <property type="evidence" value="ECO:0007669"/>
    <property type="project" value="TreeGrafter"/>
</dbReference>
<evidence type="ECO:0000259" key="2">
    <source>
        <dbReference type="PROSITE" id="PS52019"/>
    </source>
</evidence>
<proteinExistence type="predicted"/>
<dbReference type="PANTHER" id="PTHR43775">
    <property type="entry name" value="FATTY ACID SYNTHASE"/>
    <property type="match status" value="1"/>
</dbReference>
<dbReference type="SUPFAM" id="SSF52151">
    <property type="entry name" value="FabD/lysophospholipase-like"/>
    <property type="match status" value="1"/>
</dbReference>
<dbReference type="GO" id="GO:0004312">
    <property type="term" value="F:fatty acid synthase activity"/>
    <property type="evidence" value="ECO:0007669"/>
    <property type="project" value="TreeGrafter"/>
</dbReference>
<dbReference type="Gene3D" id="3.40.366.10">
    <property type="entry name" value="Malonyl-Coenzyme A Acyl Carrier Protein, domain 2"/>
    <property type="match status" value="1"/>
</dbReference>
<dbReference type="SMART" id="SM00827">
    <property type="entry name" value="PKS_AT"/>
    <property type="match status" value="1"/>
</dbReference>
<dbReference type="GO" id="GO:0044550">
    <property type="term" value="P:secondary metabolite biosynthetic process"/>
    <property type="evidence" value="ECO:0007669"/>
    <property type="project" value="TreeGrafter"/>
</dbReference>
<comment type="caution">
    <text evidence="1">Lacks conserved residue(s) required for the propagation of feature annotation.</text>
</comment>
<dbReference type="InterPro" id="IPR049900">
    <property type="entry name" value="PKS_mFAS_DH"/>
</dbReference>
<dbReference type="PANTHER" id="PTHR43775:SF18">
    <property type="entry name" value="ENZYME, PUTATIVE (JCVI)-RELATED"/>
    <property type="match status" value="1"/>
</dbReference>
<name>A0A4Z1HVH3_9HELO</name>
<protein>
    <recommendedName>
        <fullName evidence="2">PKS/mFAS DH domain-containing protein</fullName>
    </recommendedName>
</protein>
<reference evidence="3 4" key="1">
    <citation type="submission" date="2017-12" db="EMBL/GenBank/DDBJ databases">
        <title>Comparative genomics of Botrytis spp.</title>
        <authorList>
            <person name="Valero-Jimenez C.A."/>
            <person name="Tapia P."/>
            <person name="Veloso J."/>
            <person name="Silva-Moreno E."/>
            <person name="Staats M."/>
            <person name="Valdes J.H."/>
            <person name="Van Kan J.A.L."/>
        </authorList>
    </citation>
    <scope>NUCLEOTIDE SEQUENCE [LARGE SCALE GENOMIC DNA]</scope>
    <source>
        <strain evidence="3 4">MUCL11595</strain>
    </source>
</reference>
<comment type="caution">
    <text evidence="3">The sequence shown here is derived from an EMBL/GenBank/DDBJ whole genome shotgun (WGS) entry which is preliminary data.</text>
</comment>
<organism evidence="3 4">
    <name type="scientific">Botryotinia convoluta</name>
    <dbReference type="NCBI Taxonomy" id="54673"/>
    <lineage>
        <taxon>Eukaryota</taxon>
        <taxon>Fungi</taxon>
        <taxon>Dikarya</taxon>
        <taxon>Ascomycota</taxon>
        <taxon>Pezizomycotina</taxon>
        <taxon>Leotiomycetes</taxon>
        <taxon>Helotiales</taxon>
        <taxon>Sclerotiniaceae</taxon>
        <taxon>Botryotinia</taxon>
    </lineage>
</organism>
<gene>
    <name evidence="3" type="ORF">BCON_0130g00310</name>
</gene>
<dbReference type="Gene3D" id="3.10.129.110">
    <property type="entry name" value="Polyketide synthase dehydratase"/>
    <property type="match status" value="1"/>
</dbReference>
<dbReference type="InterPro" id="IPR042104">
    <property type="entry name" value="PKS_dehydratase_sf"/>
</dbReference>
<dbReference type="InterPro" id="IPR016035">
    <property type="entry name" value="Acyl_Trfase/lysoPLipase"/>
</dbReference>
<sequence>MLARVTSSKDSLIKYFWHIPVVPSPANTTNCALWARSGKREALEKLAEELKANGHFARLLQVDLAYHSELMGVIGEEYEELLKSGFASLGGSSDVSIFSSVTGLKQTTTTDALYWKTNMVSPVRFDKALNEMISDEKAPNYLIEIGPSGALAGPISQILKALPNSDGISYSPSWARGQAAGKTIFDLAGRLFVAGHDIILRSVNQYTNTKTLIYLPNYTWNHSVKYWHENASNKDWRFKQFVNHELRGSKVIGTTWKSPTWRKLLNLIDVPWLKDHKMGSDVLMPGA</sequence>
<evidence type="ECO:0000256" key="1">
    <source>
        <dbReference type="PROSITE-ProRule" id="PRU01363"/>
    </source>
</evidence>
<dbReference type="OrthoDB" id="329835at2759"/>
<evidence type="ECO:0000313" key="4">
    <source>
        <dbReference type="Proteomes" id="UP000297527"/>
    </source>
</evidence>